<protein>
    <submittedName>
        <fullName evidence="13">General secretion pathway protein L</fullName>
    </submittedName>
</protein>
<evidence type="ECO:0000256" key="6">
    <source>
        <dbReference type="ARBA" id="ARBA00022692"/>
    </source>
</evidence>
<evidence type="ECO:0000313" key="14">
    <source>
        <dbReference type="Proteomes" id="UP000024942"/>
    </source>
</evidence>
<evidence type="ECO:0000259" key="11">
    <source>
        <dbReference type="Pfam" id="PF05134"/>
    </source>
</evidence>
<comment type="subcellular location">
    <subcellularLocation>
        <location evidence="1">Cell inner membrane</location>
        <topology evidence="1">Single-pass membrane protein</topology>
    </subcellularLocation>
</comment>
<sequence>MARRLFTLMPPSGAPTEFALVNDRSINLLSAADANVSSGDDVVVFVPGTDVGCFEVRIPAQGAAEIRRSAAFALEDEVAVPVEEAHVAIGQTLDSGLRPVHVVEPALMEEWVARLNASGLKTAKLVADVSVLPAAPMAVDAGDHVLVSTGEKRFAIDAALPDDALKALANSSKAPLTTSSAALAHRLGVSASSASSLPVLAQLAQWAETAGALTDLRQGPFISRKQADIRIGAWRSTLLLGAAAAVALLAMVGLETWSLSRLSDVLDQHARGIYAASFPGTPVPSNLDAAVRNQDAAPAANRLAFLDATALLYESIPAESGISIEGLRYDRQTGRLLANMVYPKYGSDADLKNALEAKGLGVSLGDSRQQDDRVIGDLTLEAAQ</sequence>
<dbReference type="GO" id="GO:0015627">
    <property type="term" value="C:type II protein secretion system complex"/>
    <property type="evidence" value="ECO:0007669"/>
    <property type="project" value="InterPro"/>
</dbReference>
<evidence type="ECO:0000259" key="12">
    <source>
        <dbReference type="Pfam" id="PF12693"/>
    </source>
</evidence>
<evidence type="ECO:0000256" key="1">
    <source>
        <dbReference type="ARBA" id="ARBA00004377"/>
    </source>
</evidence>
<keyword evidence="3" id="KW-0813">Transport</keyword>
<accession>A0A059G554</accession>
<keyword evidence="14" id="KW-1185">Reference proteome</keyword>
<dbReference type="Gene3D" id="3.30.1360.100">
    <property type="entry name" value="General secretion pathway protein M, EpsM"/>
    <property type="match status" value="1"/>
</dbReference>
<evidence type="ECO:0000256" key="3">
    <source>
        <dbReference type="ARBA" id="ARBA00022448"/>
    </source>
</evidence>
<dbReference type="SUPFAM" id="SSF53067">
    <property type="entry name" value="Actin-like ATPase domain"/>
    <property type="match status" value="1"/>
</dbReference>
<evidence type="ECO:0000256" key="5">
    <source>
        <dbReference type="ARBA" id="ARBA00022519"/>
    </source>
</evidence>
<dbReference type="InterPro" id="IPR043129">
    <property type="entry name" value="ATPase_NBD"/>
</dbReference>
<evidence type="ECO:0000256" key="7">
    <source>
        <dbReference type="ARBA" id="ARBA00022927"/>
    </source>
</evidence>
<gene>
    <name evidence="13" type="ORF">HOC_12932</name>
</gene>
<dbReference type="PIRSF" id="PIRSF015761">
    <property type="entry name" value="Protein_L"/>
    <property type="match status" value="1"/>
</dbReference>
<dbReference type="Proteomes" id="UP000024942">
    <property type="component" value="Unassembled WGS sequence"/>
</dbReference>
<evidence type="ECO:0000313" key="13">
    <source>
        <dbReference type="EMBL" id="KDA01962.1"/>
    </source>
</evidence>
<organism evidence="13 14">
    <name type="scientific">Hyphomonas oceanitis SCH89</name>
    <dbReference type="NCBI Taxonomy" id="1280953"/>
    <lineage>
        <taxon>Bacteria</taxon>
        <taxon>Pseudomonadati</taxon>
        <taxon>Pseudomonadota</taxon>
        <taxon>Alphaproteobacteria</taxon>
        <taxon>Hyphomonadales</taxon>
        <taxon>Hyphomonadaceae</taxon>
        <taxon>Hyphomonas</taxon>
    </lineage>
</organism>
<dbReference type="InterPro" id="IPR007812">
    <property type="entry name" value="T2SS_protein-GspL"/>
</dbReference>
<dbReference type="NCBIfam" id="TIGR01709">
    <property type="entry name" value="typeII_sec_gspL"/>
    <property type="match status" value="1"/>
</dbReference>
<feature type="transmembrane region" description="Helical" evidence="10">
    <location>
        <begin position="233"/>
        <end position="254"/>
    </location>
</feature>
<evidence type="ECO:0000256" key="9">
    <source>
        <dbReference type="ARBA" id="ARBA00023136"/>
    </source>
</evidence>
<reference evidence="13 14" key="1">
    <citation type="journal article" date="2014" name="Antonie Van Leeuwenhoek">
        <title>Hyphomonas beringensis sp. nov. and Hyphomonas chukchiensis sp. nov., isolated from surface seawater of the Bering Sea and Chukchi Sea.</title>
        <authorList>
            <person name="Li C."/>
            <person name="Lai Q."/>
            <person name="Li G."/>
            <person name="Dong C."/>
            <person name="Wang J."/>
            <person name="Liao Y."/>
            <person name="Shao Z."/>
        </authorList>
    </citation>
    <scope>NUCLEOTIDE SEQUENCE [LARGE SCALE GENOMIC DNA]</scope>
    <source>
        <strain evidence="13 14">SCH89</strain>
    </source>
</reference>
<evidence type="ECO:0000256" key="2">
    <source>
        <dbReference type="ARBA" id="ARBA00005318"/>
    </source>
</evidence>
<dbReference type="CDD" id="cd24017">
    <property type="entry name" value="ASKHA_T2SSL_N"/>
    <property type="match status" value="1"/>
</dbReference>
<proteinExistence type="inferred from homology"/>
<dbReference type="GO" id="GO:0005886">
    <property type="term" value="C:plasma membrane"/>
    <property type="evidence" value="ECO:0007669"/>
    <property type="project" value="UniProtKB-SubCell"/>
</dbReference>
<comment type="similarity">
    <text evidence="2">Belongs to the GSP L family.</text>
</comment>
<evidence type="ECO:0000256" key="8">
    <source>
        <dbReference type="ARBA" id="ARBA00022989"/>
    </source>
</evidence>
<dbReference type="EMBL" id="ARYL01000019">
    <property type="protein sequence ID" value="KDA01962.1"/>
    <property type="molecule type" value="Genomic_DNA"/>
</dbReference>
<keyword evidence="6 10" id="KW-0812">Transmembrane</keyword>
<dbReference type="InterPro" id="IPR025691">
    <property type="entry name" value="GspL_pp_dom"/>
</dbReference>
<keyword evidence="9 10" id="KW-0472">Membrane</keyword>
<dbReference type="Gene3D" id="3.30.420.380">
    <property type="match status" value="1"/>
</dbReference>
<dbReference type="GO" id="GO:0015628">
    <property type="term" value="P:protein secretion by the type II secretion system"/>
    <property type="evidence" value="ECO:0007669"/>
    <property type="project" value="InterPro"/>
</dbReference>
<dbReference type="Pfam" id="PF12693">
    <property type="entry name" value="GspL_C"/>
    <property type="match status" value="1"/>
</dbReference>
<feature type="domain" description="GspL periplasmic" evidence="12">
    <location>
        <begin position="232"/>
        <end position="382"/>
    </location>
</feature>
<dbReference type="STRING" id="1280953.HOC_12932"/>
<evidence type="ECO:0000256" key="4">
    <source>
        <dbReference type="ARBA" id="ARBA00022475"/>
    </source>
</evidence>
<keyword evidence="8 10" id="KW-1133">Transmembrane helix</keyword>
<dbReference type="AlphaFoldDB" id="A0A059G554"/>
<keyword evidence="4" id="KW-1003">Cell membrane</keyword>
<keyword evidence="5" id="KW-0997">Cell inner membrane</keyword>
<keyword evidence="7" id="KW-0653">Protein transport</keyword>
<dbReference type="OrthoDB" id="8479085at2"/>
<comment type="caution">
    <text evidence="13">The sequence shown here is derived from an EMBL/GenBank/DDBJ whole genome shotgun (WGS) entry which is preliminary data.</text>
</comment>
<dbReference type="Pfam" id="PF05134">
    <property type="entry name" value="T2SSL"/>
    <property type="match status" value="1"/>
</dbReference>
<feature type="domain" description="GspL cytoplasmic actin-ATPase-like" evidence="11">
    <location>
        <begin position="40"/>
        <end position="221"/>
    </location>
</feature>
<dbReference type="InterPro" id="IPR024230">
    <property type="entry name" value="GspL_cyto_dom"/>
</dbReference>
<dbReference type="GO" id="GO:0009276">
    <property type="term" value="C:Gram-negative-bacterium-type cell wall"/>
    <property type="evidence" value="ECO:0007669"/>
    <property type="project" value="InterPro"/>
</dbReference>
<name>A0A059G554_9PROT</name>
<evidence type="ECO:0000256" key="10">
    <source>
        <dbReference type="SAM" id="Phobius"/>
    </source>
</evidence>
<dbReference type="PATRIC" id="fig|1280953.3.peg.2602"/>
<dbReference type="eggNOG" id="COG3297">
    <property type="taxonomic scope" value="Bacteria"/>
</dbReference>
<dbReference type="RefSeq" id="WP_035539238.1">
    <property type="nucleotide sequence ID" value="NZ_ARYL01000019.1"/>
</dbReference>